<name>A0A1F7Z0E6_9BACT</name>
<reference evidence="1 2" key="1">
    <citation type="journal article" date="2016" name="Nat. Commun.">
        <title>Thousands of microbial genomes shed light on interconnected biogeochemical processes in an aquifer system.</title>
        <authorList>
            <person name="Anantharaman K."/>
            <person name="Brown C.T."/>
            <person name="Hug L.A."/>
            <person name="Sharon I."/>
            <person name="Castelle C.J."/>
            <person name="Probst A.J."/>
            <person name="Thomas B.C."/>
            <person name="Singh A."/>
            <person name="Wilkins M.J."/>
            <person name="Karaoz U."/>
            <person name="Brodie E.L."/>
            <person name="Williams K.H."/>
            <person name="Hubbard S.S."/>
            <person name="Banfield J.F."/>
        </authorList>
    </citation>
    <scope>NUCLEOTIDE SEQUENCE [LARGE SCALE GENOMIC DNA]</scope>
</reference>
<protein>
    <submittedName>
        <fullName evidence="1">Uncharacterized protein</fullName>
    </submittedName>
</protein>
<evidence type="ECO:0000313" key="1">
    <source>
        <dbReference type="EMBL" id="OGM32428.1"/>
    </source>
</evidence>
<dbReference type="Proteomes" id="UP000177169">
    <property type="component" value="Unassembled WGS sequence"/>
</dbReference>
<gene>
    <name evidence="1" type="ORF">A3D01_04615</name>
</gene>
<evidence type="ECO:0000313" key="2">
    <source>
        <dbReference type="Proteomes" id="UP000177169"/>
    </source>
</evidence>
<dbReference type="EMBL" id="MGGR01000031">
    <property type="protein sequence ID" value="OGM32428.1"/>
    <property type="molecule type" value="Genomic_DNA"/>
</dbReference>
<dbReference type="STRING" id="1802505.A3D01_04615"/>
<accession>A0A1F7Z0E6</accession>
<comment type="caution">
    <text evidence="1">The sequence shown here is derived from an EMBL/GenBank/DDBJ whole genome shotgun (WGS) entry which is preliminary data.</text>
</comment>
<dbReference type="AlphaFoldDB" id="A0A1F7Z0E6"/>
<proteinExistence type="predicted"/>
<sequence length="75" mass="8695">MWEAIDSLSDNEKRTLMLWATRSEITEIQNRQDYEKIVWGRELSPDFSQRLSQLDAIQDKLLASNSKTPGLPETV</sequence>
<organism evidence="1 2">
    <name type="scientific">Candidatus Woesebacteria bacterium RIFCSPHIGHO2_02_FULL_39_13</name>
    <dbReference type="NCBI Taxonomy" id="1802505"/>
    <lineage>
        <taxon>Bacteria</taxon>
        <taxon>Candidatus Woeseibacteriota</taxon>
    </lineage>
</organism>